<dbReference type="GO" id="GO:0004222">
    <property type="term" value="F:metalloendopeptidase activity"/>
    <property type="evidence" value="ECO:0007669"/>
    <property type="project" value="TreeGrafter"/>
</dbReference>
<dbReference type="InterPro" id="IPR050570">
    <property type="entry name" value="Cell_wall_metabolism_enzyme"/>
</dbReference>
<keyword evidence="2" id="KW-0645">Protease</keyword>
<protein>
    <submittedName>
        <fullName evidence="9">Peptidase M23 family protein</fullName>
    </submittedName>
</protein>
<dbReference type="EMBL" id="AP012204">
    <property type="protein sequence ID" value="BAK34514.1"/>
    <property type="molecule type" value="Genomic_DNA"/>
</dbReference>
<keyword evidence="4" id="KW-0378">Hydrolase</keyword>
<dbReference type="STRING" id="1032480.MLP_15000"/>
<evidence type="ECO:0000259" key="8">
    <source>
        <dbReference type="Pfam" id="PF01551"/>
    </source>
</evidence>
<dbReference type="Pfam" id="PF01551">
    <property type="entry name" value="Peptidase_M23"/>
    <property type="match status" value="2"/>
</dbReference>
<gene>
    <name evidence="9" type="ordered locus">MLP_15000</name>
</gene>
<keyword evidence="10" id="KW-1185">Reference proteome</keyword>
<evidence type="ECO:0000313" key="10">
    <source>
        <dbReference type="Proteomes" id="UP000007947"/>
    </source>
</evidence>
<sequence length="332" mass="35352">MKLPLNLTFWRLAVLTMALTALLLASTPTPAVAEAVPRGQWPLTGAVRVIEGFDPPAQRWLAGHRGVDLAAHRGAAVLAAAGGRVTYAGRLAGRGVVVVDHGSVRTTYEPVEPLAAVGDQVKAGAVIGRIGSGGHCSGHCLHWGLKRGDTYLNPLLMIGGESVLRLLPADQTPTATRRAAGRAVEARVAEQEVSTFVSLPTTRGGLSRPVPGGITSPFGMRFHPVLHVWKLHDGTDFGAACGTPIRAPADGRVASVYYNSAYGHRLMLDHKINGRQIRTGYNHATRYVVSRGTVVKRGQLLGYVGTTGYSTGCHLHLMLWVNGRLANPMTMF</sequence>
<dbReference type="InterPro" id="IPR011055">
    <property type="entry name" value="Dup_hybrid_motif"/>
</dbReference>
<keyword evidence="7" id="KW-0732">Signal</keyword>
<dbReference type="RefSeq" id="WP_013862397.1">
    <property type="nucleotide sequence ID" value="NC_015635.1"/>
</dbReference>
<feature type="domain" description="M23ase beta-sheet core" evidence="8">
    <location>
        <begin position="231"/>
        <end position="328"/>
    </location>
</feature>
<dbReference type="OrthoDB" id="1099523at2"/>
<accession>F5XQL4</accession>
<dbReference type="InterPro" id="IPR016047">
    <property type="entry name" value="M23ase_b-sheet_dom"/>
</dbReference>
<evidence type="ECO:0000256" key="1">
    <source>
        <dbReference type="ARBA" id="ARBA00001947"/>
    </source>
</evidence>
<evidence type="ECO:0000256" key="2">
    <source>
        <dbReference type="ARBA" id="ARBA00022670"/>
    </source>
</evidence>
<feature type="chain" id="PRO_5003334625" evidence="7">
    <location>
        <begin position="34"/>
        <end position="332"/>
    </location>
</feature>
<keyword evidence="6" id="KW-0482">Metalloprotease</keyword>
<reference evidence="9 10" key="1">
    <citation type="submission" date="2011-05" db="EMBL/GenBank/DDBJ databases">
        <title>Whole genome sequence of Microlunatus phosphovorus NM-1.</title>
        <authorList>
            <person name="Hosoyama A."/>
            <person name="Sasaki K."/>
            <person name="Harada T."/>
            <person name="Igarashi R."/>
            <person name="Kawakoshi A."/>
            <person name="Sasagawa M."/>
            <person name="Fukada J."/>
            <person name="Nakamura S."/>
            <person name="Katano Y."/>
            <person name="Hanada S."/>
            <person name="Kamagata Y."/>
            <person name="Nakamura N."/>
            <person name="Yamazaki S."/>
            <person name="Fujita N."/>
        </authorList>
    </citation>
    <scope>NUCLEOTIDE SEQUENCE [LARGE SCALE GENOMIC DNA]</scope>
    <source>
        <strain evidence="10">ATCC 700054 / DSM 10555 / JCM 9379 / NBRC 101784 / NCIMB 13414 / VKM Ac-1990 / NM-1</strain>
    </source>
</reference>
<comment type="cofactor">
    <cofactor evidence="1">
        <name>Zn(2+)</name>
        <dbReference type="ChEBI" id="CHEBI:29105"/>
    </cofactor>
</comment>
<dbReference type="PANTHER" id="PTHR21666">
    <property type="entry name" value="PEPTIDASE-RELATED"/>
    <property type="match status" value="1"/>
</dbReference>
<evidence type="ECO:0000256" key="4">
    <source>
        <dbReference type="ARBA" id="ARBA00022801"/>
    </source>
</evidence>
<dbReference type="KEGG" id="mph:MLP_15000"/>
<dbReference type="Proteomes" id="UP000007947">
    <property type="component" value="Chromosome"/>
</dbReference>
<dbReference type="PANTHER" id="PTHR21666:SF288">
    <property type="entry name" value="CELL DIVISION PROTEIN YTFB"/>
    <property type="match status" value="1"/>
</dbReference>
<keyword evidence="5" id="KW-0862">Zinc</keyword>
<keyword evidence="3" id="KW-0479">Metal-binding</keyword>
<dbReference type="Gene3D" id="2.70.70.10">
    <property type="entry name" value="Glucose Permease (Domain IIA)"/>
    <property type="match status" value="2"/>
</dbReference>
<dbReference type="HOGENOM" id="CLU_828628_0_0_11"/>
<feature type="signal peptide" evidence="7">
    <location>
        <begin position="1"/>
        <end position="33"/>
    </location>
</feature>
<evidence type="ECO:0000313" key="9">
    <source>
        <dbReference type="EMBL" id="BAK34514.1"/>
    </source>
</evidence>
<dbReference type="eggNOG" id="COG0739">
    <property type="taxonomic scope" value="Bacteria"/>
</dbReference>
<proteinExistence type="predicted"/>
<evidence type="ECO:0000256" key="3">
    <source>
        <dbReference type="ARBA" id="ARBA00022723"/>
    </source>
</evidence>
<feature type="domain" description="M23ase beta-sheet core" evidence="8">
    <location>
        <begin position="63"/>
        <end position="154"/>
    </location>
</feature>
<evidence type="ECO:0000256" key="5">
    <source>
        <dbReference type="ARBA" id="ARBA00022833"/>
    </source>
</evidence>
<evidence type="ECO:0000256" key="6">
    <source>
        <dbReference type="ARBA" id="ARBA00023049"/>
    </source>
</evidence>
<dbReference type="AlphaFoldDB" id="F5XQL4"/>
<evidence type="ECO:0000256" key="7">
    <source>
        <dbReference type="SAM" id="SignalP"/>
    </source>
</evidence>
<dbReference type="SUPFAM" id="SSF51261">
    <property type="entry name" value="Duplicated hybrid motif"/>
    <property type="match status" value="2"/>
</dbReference>
<name>F5XQL4_MICPN</name>
<organism evidence="9 10">
    <name type="scientific">Microlunatus phosphovorus (strain ATCC 700054 / DSM 10555 / JCM 9379 / NBRC 101784 / NCIMB 13414 / VKM Ac-1990 / NM-1)</name>
    <dbReference type="NCBI Taxonomy" id="1032480"/>
    <lineage>
        <taxon>Bacteria</taxon>
        <taxon>Bacillati</taxon>
        <taxon>Actinomycetota</taxon>
        <taxon>Actinomycetes</taxon>
        <taxon>Propionibacteriales</taxon>
        <taxon>Propionibacteriaceae</taxon>
        <taxon>Microlunatus</taxon>
    </lineage>
</organism>
<dbReference type="CDD" id="cd12797">
    <property type="entry name" value="M23_peptidase"/>
    <property type="match status" value="2"/>
</dbReference>